<reference evidence="2" key="1">
    <citation type="submission" date="2020-02" db="EMBL/GenBank/DDBJ databases">
        <authorList>
            <person name="Meier V. D."/>
        </authorList>
    </citation>
    <scope>NUCLEOTIDE SEQUENCE</scope>
    <source>
        <strain evidence="2">AVDCRST_MAG13</strain>
    </source>
</reference>
<dbReference type="AlphaFoldDB" id="A0A6J4SXA2"/>
<feature type="compositionally biased region" description="Basic and acidic residues" evidence="1">
    <location>
        <begin position="50"/>
        <end position="76"/>
    </location>
</feature>
<feature type="compositionally biased region" description="Low complexity" evidence="1">
    <location>
        <begin position="79"/>
        <end position="93"/>
    </location>
</feature>
<feature type="compositionally biased region" description="Basic residues" evidence="1">
    <location>
        <begin position="94"/>
        <end position="110"/>
    </location>
</feature>
<keyword evidence="2" id="KW-0548">Nucleotidyltransferase</keyword>
<dbReference type="GO" id="GO:0003887">
    <property type="term" value="F:DNA-directed DNA polymerase activity"/>
    <property type="evidence" value="ECO:0007669"/>
    <property type="project" value="UniProtKB-EC"/>
</dbReference>
<keyword evidence="2" id="KW-0808">Transferase</keyword>
<feature type="compositionally biased region" description="Basic residues" evidence="1">
    <location>
        <begin position="227"/>
        <end position="240"/>
    </location>
</feature>
<feature type="non-terminal residue" evidence="2">
    <location>
        <position position="1"/>
    </location>
</feature>
<feature type="compositionally biased region" description="Basic residues" evidence="1">
    <location>
        <begin position="37"/>
        <end position="49"/>
    </location>
</feature>
<feature type="compositionally biased region" description="Low complexity" evidence="1">
    <location>
        <begin position="335"/>
        <end position="345"/>
    </location>
</feature>
<feature type="compositionally biased region" description="Low complexity" evidence="1">
    <location>
        <begin position="27"/>
        <end position="36"/>
    </location>
</feature>
<evidence type="ECO:0000256" key="1">
    <source>
        <dbReference type="SAM" id="MobiDB-lite"/>
    </source>
</evidence>
<dbReference type="EMBL" id="CADCVO010000418">
    <property type="protein sequence ID" value="CAA9507717.1"/>
    <property type="molecule type" value="Genomic_DNA"/>
</dbReference>
<dbReference type="EC" id="2.7.7.7" evidence="2"/>
<feature type="compositionally biased region" description="Basic residues" evidence="1">
    <location>
        <begin position="154"/>
        <end position="164"/>
    </location>
</feature>
<name>A0A6J4SXA2_9ACTN</name>
<sequence>EALHHEPGAARPAADRIARGVDPLRRPGPLGRPGPCGRRRGRAAGHRHGDRPARPADRPGRARGDRGPARAPDARRRPPAALGPAHARAALLRGGRRDHLRARALPHPHAAHGGLPHPAGARRRPGRGPAGQGLRGHRREGGPVGVPRRDAPHPHRHPRLRERHRAADGGHGLLPAEREGDAARGADRGRLRGQRARAGAPGARAHRGRRDGRPDHRDAGEPGRLPGRLRRPVLAAHRRPVPQLPPAPARDVRARAAHPGRGADRRGPPGVAHGPEERAAAPVVRRRRAHRERPDARRGGGLRAPARPVRRRAVRDRVQPGLPQGRPGVRGLGGRRAQAHLAAAARAHRGGGRLGVPLPDHADPPERL</sequence>
<feature type="region of interest" description="Disordered" evidence="1">
    <location>
        <begin position="1"/>
        <end position="368"/>
    </location>
</feature>
<gene>
    <name evidence="2" type="ORF">AVDCRST_MAG13-2628</name>
</gene>
<protein>
    <submittedName>
        <fullName evidence="2">DNA polymerase III beta subunit</fullName>
        <ecNumber evidence="2">2.7.7.7</ecNumber>
    </submittedName>
</protein>
<feature type="compositionally biased region" description="Basic and acidic residues" evidence="1">
    <location>
        <begin position="176"/>
        <end position="190"/>
    </location>
</feature>
<feature type="non-terminal residue" evidence="2">
    <location>
        <position position="368"/>
    </location>
</feature>
<accession>A0A6J4SXA2</accession>
<evidence type="ECO:0000313" key="2">
    <source>
        <dbReference type="EMBL" id="CAA9507717.1"/>
    </source>
</evidence>
<organism evidence="2">
    <name type="scientific">uncultured Solirubrobacteraceae bacterium</name>
    <dbReference type="NCBI Taxonomy" id="1162706"/>
    <lineage>
        <taxon>Bacteria</taxon>
        <taxon>Bacillati</taxon>
        <taxon>Actinomycetota</taxon>
        <taxon>Thermoleophilia</taxon>
        <taxon>Solirubrobacterales</taxon>
        <taxon>Solirubrobacteraceae</taxon>
        <taxon>environmental samples</taxon>
    </lineage>
</organism>
<proteinExistence type="predicted"/>
<feature type="compositionally biased region" description="Basic and acidic residues" evidence="1">
    <location>
        <begin position="1"/>
        <end position="25"/>
    </location>
</feature>
<feature type="compositionally biased region" description="Basic and acidic residues" evidence="1">
    <location>
        <begin position="211"/>
        <end position="221"/>
    </location>
</feature>